<sequence length="342" mass="37532">YDDLKKRPFLKQLMDFCHSTESNATVVSAADEGTGASSLRQLVRRISAGGDDEDGSAAARREAERQQAWKQASASRKRHVQFVVWKDATQAQSQVNGNAVLRNFKAEPGESHRLFILCADLLGEADAKPWLQILDKQPSQFKADARLDFLAKQSGPGDVLVVFDGRSKQCRMVAFGSRSVEMGMIHFAFNRSKVPINERKQFSASSERTSFGSVYSGVGYPCSLPLISVEDKKKIMGSADVPPKWGKKGARCVIDLSPGTAELAKAVLSAPDHVSYLGFAYDSSHLNLLTNIIDTHALKLVTKEGSLLFQQDLATMVRDLYSDVVAEKAEDEEQTCSEPDTP</sequence>
<name>A0ABP0HWM5_9DINO</name>
<dbReference type="Proteomes" id="UP001642484">
    <property type="component" value="Unassembled WGS sequence"/>
</dbReference>
<dbReference type="EMBL" id="CAXAMN010001465">
    <property type="protein sequence ID" value="CAK8994605.1"/>
    <property type="molecule type" value="Genomic_DNA"/>
</dbReference>
<reference evidence="2 3" key="1">
    <citation type="submission" date="2024-02" db="EMBL/GenBank/DDBJ databases">
        <authorList>
            <person name="Chen Y."/>
            <person name="Shah S."/>
            <person name="Dougan E. K."/>
            <person name="Thang M."/>
            <person name="Chan C."/>
        </authorList>
    </citation>
    <scope>NUCLEOTIDE SEQUENCE [LARGE SCALE GENOMIC DNA]</scope>
</reference>
<gene>
    <name evidence="2" type="ORF">CCMP2556_LOCUS3711</name>
</gene>
<protein>
    <submittedName>
        <fullName evidence="2">Uncharacterized protein</fullName>
    </submittedName>
</protein>
<evidence type="ECO:0000313" key="2">
    <source>
        <dbReference type="EMBL" id="CAK8994605.1"/>
    </source>
</evidence>
<accession>A0ABP0HWM5</accession>
<feature type="non-terminal residue" evidence="2">
    <location>
        <position position="1"/>
    </location>
</feature>
<evidence type="ECO:0000313" key="3">
    <source>
        <dbReference type="Proteomes" id="UP001642484"/>
    </source>
</evidence>
<comment type="caution">
    <text evidence="2">The sequence shown here is derived from an EMBL/GenBank/DDBJ whole genome shotgun (WGS) entry which is preliminary data.</text>
</comment>
<feature type="region of interest" description="Disordered" evidence="1">
    <location>
        <begin position="49"/>
        <end position="72"/>
    </location>
</feature>
<organism evidence="2 3">
    <name type="scientific">Durusdinium trenchii</name>
    <dbReference type="NCBI Taxonomy" id="1381693"/>
    <lineage>
        <taxon>Eukaryota</taxon>
        <taxon>Sar</taxon>
        <taxon>Alveolata</taxon>
        <taxon>Dinophyceae</taxon>
        <taxon>Suessiales</taxon>
        <taxon>Symbiodiniaceae</taxon>
        <taxon>Durusdinium</taxon>
    </lineage>
</organism>
<proteinExistence type="predicted"/>
<evidence type="ECO:0000256" key="1">
    <source>
        <dbReference type="SAM" id="MobiDB-lite"/>
    </source>
</evidence>
<keyword evidence="3" id="KW-1185">Reference proteome</keyword>